<dbReference type="Proteomes" id="UP000007703">
    <property type="component" value="Unassembled WGS sequence"/>
</dbReference>
<dbReference type="AlphaFoldDB" id="C4Y110"/>
<name>C4Y110_CLAL4</name>
<evidence type="ECO:0000313" key="1">
    <source>
        <dbReference type="EMBL" id="EEQ37770.1"/>
    </source>
</evidence>
<reference evidence="1 2" key="1">
    <citation type="journal article" date="2009" name="Nature">
        <title>Evolution of pathogenicity and sexual reproduction in eight Candida genomes.</title>
        <authorList>
            <person name="Butler G."/>
            <person name="Rasmussen M.D."/>
            <person name="Lin M.F."/>
            <person name="Santos M.A."/>
            <person name="Sakthikumar S."/>
            <person name="Munro C.A."/>
            <person name="Rheinbay E."/>
            <person name="Grabherr M."/>
            <person name="Forche A."/>
            <person name="Reedy J.L."/>
            <person name="Agrafioti I."/>
            <person name="Arnaud M.B."/>
            <person name="Bates S."/>
            <person name="Brown A.J."/>
            <person name="Brunke S."/>
            <person name="Costanzo M.C."/>
            <person name="Fitzpatrick D.A."/>
            <person name="de Groot P.W."/>
            <person name="Harris D."/>
            <person name="Hoyer L.L."/>
            <person name="Hube B."/>
            <person name="Klis F.M."/>
            <person name="Kodira C."/>
            <person name="Lennard N."/>
            <person name="Logue M.E."/>
            <person name="Martin R."/>
            <person name="Neiman A.M."/>
            <person name="Nikolaou E."/>
            <person name="Quail M.A."/>
            <person name="Quinn J."/>
            <person name="Santos M.C."/>
            <person name="Schmitzberger F.F."/>
            <person name="Sherlock G."/>
            <person name="Shah P."/>
            <person name="Silverstein K.A."/>
            <person name="Skrzypek M.S."/>
            <person name="Soll D."/>
            <person name="Staggs R."/>
            <person name="Stansfield I."/>
            <person name="Stumpf M.P."/>
            <person name="Sudbery P.E."/>
            <person name="Srikantha T."/>
            <person name="Zeng Q."/>
            <person name="Berman J."/>
            <person name="Berriman M."/>
            <person name="Heitman J."/>
            <person name="Gow N.A."/>
            <person name="Lorenz M.C."/>
            <person name="Birren B.W."/>
            <person name="Kellis M."/>
            <person name="Cuomo C.A."/>
        </authorList>
    </citation>
    <scope>NUCLEOTIDE SEQUENCE [LARGE SCALE GENOMIC DNA]</scope>
    <source>
        <strain evidence="1 2">ATCC 42720</strain>
    </source>
</reference>
<dbReference type="VEuPathDB" id="FungiDB:CLUG_01892"/>
<dbReference type="KEGG" id="clu:CLUG_01892"/>
<proteinExistence type="predicted"/>
<dbReference type="InParanoid" id="C4Y110"/>
<evidence type="ECO:0000313" key="2">
    <source>
        <dbReference type="Proteomes" id="UP000007703"/>
    </source>
</evidence>
<sequence length="274" mass="29968">MFVYIQLSYRSIMTLYIYPLNLFQKFLVGVVVVADLDGELISFLVVLDNLERRQVVNNNVGTSFSDLLRVVGRADTNNHGTSTFTSSNTSWGIFENHNLLQSVFVAQVVSGSSVAHWVGLTLGDFLGSDESVWLFNCQQLQPLGGQRQSARCDNSPSLLLVVSLFLGKLVELLHQLNGTRDRLGLIAKSVWNGSLPSSNLLFNGVFRRPLGNDIKGTAAVRCSDDFLWVHVRSGFTKVSPKLGNGSGGVDQSTVAVEKSSVNVENSRLFSDSHG</sequence>
<organism evidence="1 2">
    <name type="scientific">Clavispora lusitaniae (strain ATCC 42720)</name>
    <name type="common">Yeast</name>
    <name type="synonym">Candida lusitaniae</name>
    <dbReference type="NCBI Taxonomy" id="306902"/>
    <lineage>
        <taxon>Eukaryota</taxon>
        <taxon>Fungi</taxon>
        <taxon>Dikarya</taxon>
        <taxon>Ascomycota</taxon>
        <taxon>Saccharomycotina</taxon>
        <taxon>Pichiomycetes</taxon>
        <taxon>Metschnikowiaceae</taxon>
        <taxon>Clavispora</taxon>
    </lineage>
</organism>
<dbReference type="EMBL" id="CH408077">
    <property type="protein sequence ID" value="EEQ37770.1"/>
    <property type="molecule type" value="Genomic_DNA"/>
</dbReference>
<protein>
    <submittedName>
        <fullName evidence="1">Uncharacterized protein</fullName>
    </submittedName>
</protein>
<accession>C4Y110</accession>
<dbReference type="HOGENOM" id="CLU_1015661_0_0_1"/>
<gene>
    <name evidence="1" type="ORF">CLUG_01892</name>
</gene>